<dbReference type="GO" id="GO:0006887">
    <property type="term" value="P:exocytosis"/>
    <property type="evidence" value="ECO:0007669"/>
    <property type="project" value="TreeGrafter"/>
</dbReference>
<gene>
    <name evidence="3" type="ORF">GRF29_28g492867</name>
</gene>
<dbReference type="GO" id="GO:0031201">
    <property type="term" value="C:SNARE complex"/>
    <property type="evidence" value="ECO:0007669"/>
    <property type="project" value="TreeGrafter"/>
</dbReference>
<accession>A0AAN6M0Q1</accession>
<keyword evidence="4" id="KW-1185">Reference proteome</keyword>
<evidence type="ECO:0000256" key="1">
    <source>
        <dbReference type="ARBA" id="ARBA00009480"/>
    </source>
</evidence>
<comment type="caution">
    <text evidence="3">The sequence shown here is derived from an EMBL/GenBank/DDBJ whole genome shotgun (WGS) entry which is preliminary data.</text>
</comment>
<dbReference type="SUPFAM" id="SSF58038">
    <property type="entry name" value="SNARE fusion complex"/>
    <property type="match status" value="2"/>
</dbReference>
<evidence type="ECO:0000313" key="3">
    <source>
        <dbReference type="EMBL" id="KAK3213628.1"/>
    </source>
</evidence>
<sequence length="449" mass="50358">MGALKSPTMKRFSSIKNNGFLESIGRSKGKTWASRMPKTGAIQESKEDAEGDSYQANDAIRKGLVLSLPYEDIANGLRSQSSCDYRDASMSTGTRPLTAGPTSKEETRRQDREPRPASALAHHPGHQNKPKGLKKVVSLLNIRKPKTESISPQINTPTLLTLSNLPSVEFFPCYPDSPSSIPPSPYADLFTPSLASTTEAEPEPDTPLTDIAPTIEAALERATPLIDIAPTTPSPKITPIPEENEDATILSTKQVIRQIKLSDIASTQRALHLAYTAQETGIATLSRLNEQSERLTAAETYLQTTPFQIHHAEERIRELKPTTTRIHLTNPFFSPPRIANLDDPLVRANQMERARRAALRREKMEEALRKRVTVFSTEVVDGEERVVERLKYQFEPDEEDEWLEEEIERNLGELGKMVPRLKEMIGEIGGKVEEQKGRMEEMSERVWWK</sequence>
<dbReference type="GO" id="GO:0005484">
    <property type="term" value="F:SNAP receptor activity"/>
    <property type="evidence" value="ECO:0007669"/>
    <property type="project" value="TreeGrafter"/>
</dbReference>
<dbReference type="PANTHER" id="PTHR19305:SF9">
    <property type="entry name" value="SYNAPTOSOMAL-ASSOCIATED PROTEIN 29"/>
    <property type="match status" value="1"/>
</dbReference>
<evidence type="ECO:0008006" key="5">
    <source>
        <dbReference type="Google" id="ProtNLM"/>
    </source>
</evidence>
<feature type="compositionally biased region" description="Basic residues" evidence="2">
    <location>
        <begin position="123"/>
        <end position="132"/>
    </location>
</feature>
<dbReference type="Proteomes" id="UP001280581">
    <property type="component" value="Unassembled WGS sequence"/>
</dbReference>
<evidence type="ECO:0000313" key="4">
    <source>
        <dbReference type="Proteomes" id="UP001280581"/>
    </source>
</evidence>
<protein>
    <recommendedName>
        <fullName evidence="5">t-SNARE coiled-coil homology domain-containing protein</fullName>
    </recommendedName>
</protein>
<organism evidence="3 4">
    <name type="scientific">Pseudopithomyces chartarum</name>
    <dbReference type="NCBI Taxonomy" id="1892770"/>
    <lineage>
        <taxon>Eukaryota</taxon>
        <taxon>Fungi</taxon>
        <taxon>Dikarya</taxon>
        <taxon>Ascomycota</taxon>
        <taxon>Pezizomycotina</taxon>
        <taxon>Dothideomycetes</taxon>
        <taxon>Pleosporomycetidae</taxon>
        <taxon>Pleosporales</taxon>
        <taxon>Massarineae</taxon>
        <taxon>Didymosphaeriaceae</taxon>
        <taxon>Pseudopithomyces</taxon>
    </lineage>
</organism>
<feature type="region of interest" description="Disordered" evidence="2">
    <location>
        <begin position="83"/>
        <end position="132"/>
    </location>
</feature>
<feature type="compositionally biased region" description="Basic and acidic residues" evidence="2">
    <location>
        <begin position="103"/>
        <end position="115"/>
    </location>
</feature>
<feature type="compositionally biased region" description="Polar residues" evidence="2">
    <location>
        <begin position="83"/>
        <end position="95"/>
    </location>
</feature>
<dbReference type="Gene3D" id="1.20.5.110">
    <property type="match status" value="2"/>
</dbReference>
<comment type="similarity">
    <text evidence="1">Belongs to the SNAP-25 family.</text>
</comment>
<reference evidence="3 4" key="1">
    <citation type="submission" date="2021-02" db="EMBL/GenBank/DDBJ databases">
        <title>Genome assembly of Pseudopithomyces chartarum.</title>
        <authorList>
            <person name="Jauregui R."/>
            <person name="Singh J."/>
            <person name="Voisey C."/>
        </authorList>
    </citation>
    <scope>NUCLEOTIDE SEQUENCE [LARGE SCALE GENOMIC DNA]</scope>
    <source>
        <strain evidence="3 4">AGR01</strain>
    </source>
</reference>
<dbReference type="AlphaFoldDB" id="A0AAN6M0Q1"/>
<dbReference type="PANTHER" id="PTHR19305">
    <property type="entry name" value="SYNAPTOSOMAL ASSOCIATED PROTEIN"/>
    <property type="match status" value="1"/>
</dbReference>
<dbReference type="GO" id="GO:0005886">
    <property type="term" value="C:plasma membrane"/>
    <property type="evidence" value="ECO:0007669"/>
    <property type="project" value="TreeGrafter"/>
</dbReference>
<dbReference type="GO" id="GO:0006906">
    <property type="term" value="P:vesicle fusion"/>
    <property type="evidence" value="ECO:0007669"/>
    <property type="project" value="TreeGrafter"/>
</dbReference>
<dbReference type="GO" id="GO:0019905">
    <property type="term" value="F:syntaxin binding"/>
    <property type="evidence" value="ECO:0007669"/>
    <property type="project" value="TreeGrafter"/>
</dbReference>
<feature type="region of interest" description="Disordered" evidence="2">
    <location>
        <begin position="23"/>
        <end position="55"/>
    </location>
</feature>
<proteinExistence type="inferred from homology"/>
<name>A0AAN6M0Q1_9PLEO</name>
<dbReference type="EMBL" id="WVTA01000004">
    <property type="protein sequence ID" value="KAK3213628.1"/>
    <property type="molecule type" value="Genomic_DNA"/>
</dbReference>
<evidence type="ECO:0000256" key="2">
    <source>
        <dbReference type="SAM" id="MobiDB-lite"/>
    </source>
</evidence>